<sequence>MAAGTFHGFPPFDEDELRHLVTNLGDIAVKPEDVLQETHADQLFTTETLLQLITESSHKRIITSHQGAGTLGISSFWKASRHLDTANATALPIFIFLAVPESIVGVREAWRCILCTLISEISSHITCVPPEKLKESGIWGGQFSQKYFQLDGPSEYEEGTSDEEGDSIDALIDLLLALQHCDYQFYSEPGESSSGLLPIEHPFIVVADRLGRFSCDAGEGYRACFDQAVDATVLGKMGGKIFYIEEEG</sequence>
<accession>A0AAN7V2R0</accession>
<reference evidence="1 2" key="1">
    <citation type="submission" date="2023-10" db="EMBL/GenBank/DDBJ databases">
        <title>Draft genome sequence of Xylaria bambusicola isolate GMP-LS, the root and basal stem rot pathogen of sugarcane in Indonesia.</title>
        <authorList>
            <person name="Selvaraj P."/>
            <person name="Muralishankar V."/>
            <person name="Muruganantham S."/>
            <person name="Sp S."/>
            <person name="Haryani S."/>
            <person name="Lau K.J.X."/>
            <person name="Naqvi N.I."/>
        </authorList>
    </citation>
    <scope>NUCLEOTIDE SEQUENCE [LARGE SCALE GENOMIC DNA]</scope>
    <source>
        <strain evidence="1">GMP-LS</strain>
    </source>
</reference>
<dbReference type="EMBL" id="JAWHQM010000057">
    <property type="protein sequence ID" value="KAK5635714.1"/>
    <property type="molecule type" value="Genomic_DNA"/>
</dbReference>
<organism evidence="1 2">
    <name type="scientific">Xylaria bambusicola</name>
    <dbReference type="NCBI Taxonomy" id="326684"/>
    <lineage>
        <taxon>Eukaryota</taxon>
        <taxon>Fungi</taxon>
        <taxon>Dikarya</taxon>
        <taxon>Ascomycota</taxon>
        <taxon>Pezizomycotina</taxon>
        <taxon>Sordariomycetes</taxon>
        <taxon>Xylariomycetidae</taxon>
        <taxon>Xylariales</taxon>
        <taxon>Xylariaceae</taxon>
        <taxon>Xylaria</taxon>
    </lineage>
</organism>
<proteinExistence type="predicted"/>
<evidence type="ECO:0000313" key="2">
    <source>
        <dbReference type="Proteomes" id="UP001305414"/>
    </source>
</evidence>
<dbReference type="Proteomes" id="UP001305414">
    <property type="component" value="Unassembled WGS sequence"/>
</dbReference>
<protein>
    <submittedName>
        <fullName evidence="1">Uncharacterized protein</fullName>
    </submittedName>
</protein>
<keyword evidence="2" id="KW-1185">Reference proteome</keyword>
<name>A0AAN7V2R0_9PEZI</name>
<comment type="caution">
    <text evidence="1">The sequence shown here is derived from an EMBL/GenBank/DDBJ whole genome shotgun (WGS) entry which is preliminary data.</text>
</comment>
<dbReference type="AlphaFoldDB" id="A0AAN7V2R0"/>
<gene>
    <name evidence="1" type="ORF">RRF57_011426</name>
</gene>
<evidence type="ECO:0000313" key="1">
    <source>
        <dbReference type="EMBL" id="KAK5635714.1"/>
    </source>
</evidence>